<reference evidence="2 3" key="1">
    <citation type="submission" date="2019-08" db="EMBL/GenBank/DDBJ databases">
        <title>The genome of the soybean aphid Biotype 1, its phylome, world population structure and adaptation to the North American continent.</title>
        <authorList>
            <person name="Giordano R."/>
            <person name="Donthu R.K."/>
            <person name="Hernandez A.G."/>
            <person name="Wright C.L."/>
            <person name="Zimin A.V."/>
        </authorList>
    </citation>
    <scope>NUCLEOTIDE SEQUENCE [LARGE SCALE GENOMIC DNA]</scope>
    <source>
        <tissue evidence="2">Whole aphids</tissue>
    </source>
</reference>
<sequence length="273" mass="31927">MDRDQAGPSRPKRACVGKFPNEREIQLLLDSDEEDNLFDFDDSGSECSVGILCDENSSESEDEVEVPNSFDDVSNCVTRPPQIVWQDNPNLQQFPFTKQKQLLVPIPGEGNPYDFFRFLLDDTFLNLLVNETNKYAEYEFLRLAANPRSRISLWKPVTPEKMLTFIGLTIHTGTIQLNRINDYWKKHHLFNLTCFSNYMGRDRYLLIMRNLHFSDNSVDSNDSDRLFKIRPLIDYFNNKMNNVYYPGKELSLDESMVLWRGRLLFRINVINTV</sequence>
<dbReference type="AlphaFoldDB" id="A0A6G0TQW1"/>
<gene>
    <name evidence="2" type="ORF">AGLY_007425</name>
</gene>
<proteinExistence type="predicted"/>
<evidence type="ECO:0000313" key="2">
    <source>
        <dbReference type="EMBL" id="KAE9536202.1"/>
    </source>
</evidence>
<name>A0A6G0TQW1_APHGL</name>
<protein>
    <recommendedName>
        <fullName evidence="1">PiggyBac transposable element-derived protein domain-containing protein</fullName>
    </recommendedName>
</protein>
<keyword evidence="3" id="KW-1185">Reference proteome</keyword>
<dbReference type="PANTHER" id="PTHR46599">
    <property type="entry name" value="PIGGYBAC TRANSPOSABLE ELEMENT-DERIVED PROTEIN 4"/>
    <property type="match status" value="1"/>
</dbReference>
<comment type="caution">
    <text evidence="2">The sequence shown here is derived from an EMBL/GenBank/DDBJ whole genome shotgun (WGS) entry which is preliminary data.</text>
</comment>
<evidence type="ECO:0000313" key="3">
    <source>
        <dbReference type="Proteomes" id="UP000475862"/>
    </source>
</evidence>
<evidence type="ECO:0000259" key="1">
    <source>
        <dbReference type="Pfam" id="PF13843"/>
    </source>
</evidence>
<feature type="domain" description="PiggyBac transposable element-derived protein" evidence="1">
    <location>
        <begin position="111"/>
        <end position="267"/>
    </location>
</feature>
<dbReference type="InterPro" id="IPR029526">
    <property type="entry name" value="PGBD"/>
</dbReference>
<dbReference type="OrthoDB" id="6740508at2759"/>
<organism evidence="2 3">
    <name type="scientific">Aphis glycines</name>
    <name type="common">Soybean aphid</name>
    <dbReference type="NCBI Taxonomy" id="307491"/>
    <lineage>
        <taxon>Eukaryota</taxon>
        <taxon>Metazoa</taxon>
        <taxon>Ecdysozoa</taxon>
        <taxon>Arthropoda</taxon>
        <taxon>Hexapoda</taxon>
        <taxon>Insecta</taxon>
        <taxon>Pterygota</taxon>
        <taxon>Neoptera</taxon>
        <taxon>Paraneoptera</taxon>
        <taxon>Hemiptera</taxon>
        <taxon>Sternorrhyncha</taxon>
        <taxon>Aphidomorpha</taxon>
        <taxon>Aphidoidea</taxon>
        <taxon>Aphididae</taxon>
        <taxon>Aphidini</taxon>
        <taxon>Aphis</taxon>
        <taxon>Aphis</taxon>
    </lineage>
</organism>
<accession>A0A6G0TQW1</accession>
<dbReference type="EMBL" id="VYZN01000024">
    <property type="protein sequence ID" value="KAE9536202.1"/>
    <property type="molecule type" value="Genomic_DNA"/>
</dbReference>
<dbReference type="PANTHER" id="PTHR46599:SF3">
    <property type="entry name" value="PIGGYBAC TRANSPOSABLE ELEMENT-DERIVED PROTEIN 4"/>
    <property type="match status" value="1"/>
</dbReference>
<dbReference type="Proteomes" id="UP000475862">
    <property type="component" value="Unassembled WGS sequence"/>
</dbReference>
<dbReference type="Pfam" id="PF13843">
    <property type="entry name" value="DDE_Tnp_1_7"/>
    <property type="match status" value="1"/>
</dbReference>